<feature type="chain" id="PRO_5013383697" description="Cell envelope protein" evidence="1">
    <location>
        <begin position="27"/>
        <end position="472"/>
    </location>
</feature>
<proteinExistence type="predicted"/>
<accession>A0A1Q2MFX1</accession>
<evidence type="ECO:0000313" key="4">
    <source>
        <dbReference type="EMBL" id="AQQ71448.1"/>
    </source>
</evidence>
<feature type="signal peptide" evidence="1">
    <location>
        <begin position="1"/>
        <end position="26"/>
    </location>
</feature>
<dbReference type="PANTHER" id="PTHR36509">
    <property type="entry name" value="BLL3101 PROTEIN"/>
    <property type="match status" value="1"/>
</dbReference>
<dbReference type="InterPro" id="IPR037049">
    <property type="entry name" value="DUF1214_C_sf"/>
</dbReference>
<feature type="domain" description="DUF1214" evidence="2">
    <location>
        <begin position="344"/>
        <end position="455"/>
    </location>
</feature>
<evidence type="ECO:0000256" key="1">
    <source>
        <dbReference type="SAM" id="SignalP"/>
    </source>
</evidence>
<dbReference type="Proteomes" id="UP000188181">
    <property type="component" value="Chromosome"/>
</dbReference>
<dbReference type="OrthoDB" id="40820at2"/>
<dbReference type="PANTHER" id="PTHR36509:SF2">
    <property type="entry name" value="BLL3101 PROTEIN"/>
    <property type="match status" value="1"/>
</dbReference>
<evidence type="ECO:0000259" key="3">
    <source>
        <dbReference type="Pfam" id="PF06863"/>
    </source>
</evidence>
<evidence type="ECO:0000259" key="2">
    <source>
        <dbReference type="Pfam" id="PF06742"/>
    </source>
</evidence>
<dbReference type="InterPro" id="IPR037050">
    <property type="entry name" value="DUF1254_sf"/>
</dbReference>
<evidence type="ECO:0000313" key="5">
    <source>
        <dbReference type="Proteomes" id="UP000188181"/>
    </source>
</evidence>
<dbReference type="Gene3D" id="2.60.120.600">
    <property type="entry name" value="Domain of unknown function DUF1214, C-terminal domain"/>
    <property type="match status" value="1"/>
</dbReference>
<organism evidence="4 5">
    <name type="scientific">Limihaloglobus sulfuriphilus</name>
    <dbReference type="NCBI Taxonomy" id="1851148"/>
    <lineage>
        <taxon>Bacteria</taxon>
        <taxon>Pseudomonadati</taxon>
        <taxon>Planctomycetota</taxon>
        <taxon>Phycisphaerae</taxon>
        <taxon>Sedimentisphaerales</taxon>
        <taxon>Sedimentisphaeraceae</taxon>
        <taxon>Limihaloglobus</taxon>
    </lineage>
</organism>
<dbReference type="Pfam" id="PF06863">
    <property type="entry name" value="DUF1254"/>
    <property type="match status" value="1"/>
</dbReference>
<dbReference type="AlphaFoldDB" id="A0A1Q2MFX1"/>
<keyword evidence="5" id="KW-1185">Reference proteome</keyword>
<keyword evidence="1" id="KW-0732">Signal</keyword>
<dbReference type="STRING" id="1851148.SMSP2_01822"/>
<dbReference type="InterPro" id="IPR010679">
    <property type="entry name" value="DUF1254"/>
</dbReference>
<protein>
    <recommendedName>
        <fullName evidence="6">Cell envelope protein</fullName>
    </recommendedName>
</protein>
<dbReference type="SUPFAM" id="SSF160935">
    <property type="entry name" value="VPA0735-like"/>
    <property type="match status" value="1"/>
</dbReference>
<dbReference type="KEGG" id="pbas:SMSP2_01822"/>
<feature type="domain" description="DUF1254" evidence="3">
    <location>
        <begin position="75"/>
        <end position="206"/>
    </location>
</feature>
<reference evidence="5" key="1">
    <citation type="submission" date="2017-02" db="EMBL/GenBank/DDBJ databases">
        <title>Comparative genomics and description of representatives of a novel lineage of planctomycetes thriving in anoxic sediments.</title>
        <authorList>
            <person name="Spring S."/>
            <person name="Bunk B."/>
            <person name="Sproer C."/>
        </authorList>
    </citation>
    <scope>NUCLEOTIDE SEQUENCE [LARGE SCALE GENOMIC DNA]</scope>
    <source>
        <strain evidence="5">SM-Chi-D1</strain>
    </source>
</reference>
<evidence type="ECO:0008006" key="6">
    <source>
        <dbReference type="Google" id="ProtNLM"/>
    </source>
</evidence>
<dbReference type="RefSeq" id="WP_146683623.1">
    <property type="nucleotide sequence ID" value="NZ_CP019646.1"/>
</dbReference>
<dbReference type="InterPro" id="IPR010621">
    <property type="entry name" value="DUF1214"/>
</dbReference>
<dbReference type="Gene3D" id="2.60.40.1610">
    <property type="entry name" value="Domain of unknown function DUF1254"/>
    <property type="match status" value="1"/>
</dbReference>
<sequence precursor="true">MKTSLIKRLVCTVALLLCLSFVGAYAQTAAGVSVQEARAIAKDAYVYGFPLVDGYRILHAYFVDRDNPEYKAPWNQIKNIPRVYTPDDKAVQTPNSDTPYSFLGMDLRAEPIVLTVPPIEKGRYFSIQLVDLYTHNFDYIGSRATGNGGGSFLIAGPGWNGEVPAGVTKVMRSETEQALAIYRTQLFNPGDLDKVKAIQTGYKAQPLSTFLGQSGPKTAPAIDFIKPLTPETQKTSPEFFNVLNFVLKFCPTVPSEKELMARFAGIGIGAGKSIDTSKLSPEIKEAIEQGMADAWTEMAKLKKRFDAGEVKSGDVFGTREYLKNNYLYRMTAAALGIYGNSKQEAMYPLYAVDADGQKLDGAKSRYTLRFAPGQLPPVSAFWSLTMYQLPESLLVANPIDRYLLNSPMLPQFKKDADGGLTLLIQNESPGVDKESNWLPAPKGPFFMAMRLYWPAEAALDGTWKAPALNKVK</sequence>
<dbReference type="Pfam" id="PF06742">
    <property type="entry name" value="DUF1214"/>
    <property type="match status" value="1"/>
</dbReference>
<dbReference type="EMBL" id="CP019646">
    <property type="protein sequence ID" value="AQQ71448.1"/>
    <property type="molecule type" value="Genomic_DNA"/>
</dbReference>
<gene>
    <name evidence="4" type="ORF">SMSP2_01822</name>
</gene>
<name>A0A1Q2MFX1_9BACT</name>